<dbReference type="RefSeq" id="WP_386707351.1">
    <property type="nucleotide sequence ID" value="NZ_JBHRYF010000001.1"/>
</dbReference>
<keyword evidence="2" id="KW-0472">Membrane</keyword>
<proteinExistence type="predicted"/>
<name>A0ABV7USX6_9GAMM</name>
<gene>
    <name evidence="5" type="ORF">ACFOM9_04840</name>
</gene>
<reference evidence="6" key="1">
    <citation type="journal article" date="2019" name="Int. J. Syst. Evol. Microbiol.">
        <title>The Global Catalogue of Microorganisms (GCM) 10K type strain sequencing project: providing services to taxonomists for standard genome sequencing and annotation.</title>
        <authorList>
            <consortium name="The Broad Institute Genomics Platform"/>
            <consortium name="The Broad Institute Genome Sequencing Center for Infectious Disease"/>
            <person name="Wu L."/>
            <person name="Ma J."/>
        </authorList>
    </citation>
    <scope>NUCLEOTIDE SEQUENCE [LARGE SCALE GENOMIC DNA]</scope>
    <source>
        <strain evidence="6">KCTC 42211</strain>
    </source>
</reference>
<evidence type="ECO:0000259" key="4">
    <source>
        <dbReference type="Pfam" id="PF25800"/>
    </source>
</evidence>
<feature type="transmembrane region" description="Helical" evidence="2">
    <location>
        <begin position="439"/>
        <end position="457"/>
    </location>
</feature>
<keyword evidence="6" id="KW-1185">Reference proteome</keyword>
<accession>A0ABV7USX6</accession>
<feature type="compositionally biased region" description="Low complexity" evidence="1">
    <location>
        <begin position="210"/>
        <end position="226"/>
    </location>
</feature>
<evidence type="ECO:0000313" key="6">
    <source>
        <dbReference type="Proteomes" id="UP001595724"/>
    </source>
</evidence>
<dbReference type="Proteomes" id="UP001595724">
    <property type="component" value="Unassembled WGS sequence"/>
</dbReference>
<evidence type="ECO:0000256" key="3">
    <source>
        <dbReference type="SAM" id="SignalP"/>
    </source>
</evidence>
<feature type="domain" description="FimV N-terminal" evidence="4">
    <location>
        <begin position="23"/>
        <end position="130"/>
    </location>
</feature>
<dbReference type="InterPro" id="IPR020012">
    <property type="entry name" value="LysM_FimV"/>
</dbReference>
<evidence type="ECO:0000256" key="1">
    <source>
        <dbReference type="SAM" id="MobiDB-lite"/>
    </source>
</evidence>
<feature type="region of interest" description="Disordered" evidence="1">
    <location>
        <begin position="478"/>
        <end position="522"/>
    </location>
</feature>
<keyword evidence="3" id="KW-0732">Signal</keyword>
<sequence>MLRKLSLFALSALAVSLPASALDIERIELKSGIGQPLLAEIPVVSADRDDLRKLQARLASPATFARIGLERPRGVVASLQFQVARNAGGKPVIRVTSAAPVEQEFLTFLIQVDWGDGRMVREYSVSLSAPDAIASPMPPPVGLPEAGAPGLIARAAPPVAIPLAADVDAGVPNASRVPAQPVPLAAGATVKRSAPSPNVATKLAANVATKAAAATPAPRTSSRTPATPGPARAPSPGDYGPVRTGDMLSKIARDYVDDRHDLNQAMLALLRVNPGAFIGGNINLLRQGSILRAPAEAELSGYDAAEAAAMVQEHIRSWREGKPVPQQPSALPTLAEAPLPPAMKAPVPRVAPARLEISPAPDEVERMAALQSGAARDGTGDVLLKVAAASAESQAMRSAEFRKLRARIAELDQLQREQQAVLSLKDAELAARPAERVAAWPWLAAAFAVLLPLAWWLGRRGAGARMLAASGPSPLVANAGEAGRDSGYGKDANGPQTDGVGRPHSSAPAWHPGIRDAALEGP</sequence>
<evidence type="ECO:0000256" key="2">
    <source>
        <dbReference type="SAM" id="Phobius"/>
    </source>
</evidence>
<feature type="region of interest" description="Disordered" evidence="1">
    <location>
        <begin position="210"/>
        <end position="244"/>
    </location>
</feature>
<comment type="caution">
    <text evidence="5">The sequence shown here is derived from an EMBL/GenBank/DDBJ whole genome shotgun (WGS) entry which is preliminary data.</text>
</comment>
<keyword evidence="2" id="KW-0812">Transmembrane</keyword>
<feature type="compositionally biased region" description="Basic and acidic residues" evidence="1">
    <location>
        <begin position="513"/>
        <end position="522"/>
    </location>
</feature>
<organism evidence="5 6">
    <name type="scientific">Luteimonas notoginsengisoli</name>
    <dbReference type="NCBI Taxonomy" id="1578200"/>
    <lineage>
        <taxon>Bacteria</taxon>
        <taxon>Pseudomonadati</taxon>
        <taxon>Pseudomonadota</taxon>
        <taxon>Gammaproteobacteria</taxon>
        <taxon>Lysobacterales</taxon>
        <taxon>Lysobacteraceae</taxon>
        <taxon>Luteimonas</taxon>
    </lineage>
</organism>
<dbReference type="NCBIfam" id="TIGR03505">
    <property type="entry name" value="FimV_core"/>
    <property type="match status" value="1"/>
</dbReference>
<evidence type="ECO:0000313" key="5">
    <source>
        <dbReference type="EMBL" id="MFC3659407.1"/>
    </source>
</evidence>
<feature type="chain" id="PRO_5047342083" evidence="3">
    <location>
        <begin position="22"/>
        <end position="522"/>
    </location>
</feature>
<dbReference type="EMBL" id="JBHRYF010000001">
    <property type="protein sequence ID" value="MFC3659407.1"/>
    <property type="molecule type" value="Genomic_DNA"/>
</dbReference>
<protein>
    <submittedName>
        <fullName evidence="5">FimV family protein</fullName>
    </submittedName>
</protein>
<dbReference type="InterPro" id="IPR057840">
    <property type="entry name" value="FimV_N"/>
</dbReference>
<dbReference type="Pfam" id="PF25800">
    <property type="entry name" value="FimV_N"/>
    <property type="match status" value="1"/>
</dbReference>
<keyword evidence="2" id="KW-1133">Transmembrane helix</keyword>
<feature type="signal peptide" evidence="3">
    <location>
        <begin position="1"/>
        <end position="21"/>
    </location>
</feature>